<accession>A0A5J9V849</accession>
<evidence type="ECO:0000256" key="4">
    <source>
        <dbReference type="PROSITE-ProRule" id="PRU00708"/>
    </source>
</evidence>
<proteinExistence type="inferred from homology"/>
<dbReference type="Gramene" id="TVU32135">
    <property type="protein sequence ID" value="TVU32135"/>
    <property type="gene ID" value="EJB05_23854"/>
</dbReference>
<comment type="similarity">
    <text evidence="1">Belongs to the PPR family. P subfamily.</text>
</comment>
<keyword evidence="3" id="KW-0809">Transit peptide</keyword>
<evidence type="ECO:0000256" key="1">
    <source>
        <dbReference type="ARBA" id="ARBA00007626"/>
    </source>
</evidence>
<dbReference type="GO" id="GO:0003729">
    <property type="term" value="F:mRNA binding"/>
    <property type="evidence" value="ECO:0007669"/>
    <property type="project" value="UniProtKB-ARBA"/>
</dbReference>
<feature type="repeat" description="PPR" evidence="4">
    <location>
        <begin position="349"/>
        <end position="383"/>
    </location>
</feature>
<feature type="repeat" description="PPR" evidence="4">
    <location>
        <begin position="173"/>
        <end position="207"/>
    </location>
</feature>
<dbReference type="InterPro" id="IPR002885">
    <property type="entry name" value="PPR_rpt"/>
</dbReference>
<dbReference type="PANTHER" id="PTHR45717">
    <property type="entry name" value="OS12G0527900 PROTEIN"/>
    <property type="match status" value="1"/>
</dbReference>
<dbReference type="OrthoDB" id="1890565at2759"/>
<dbReference type="EMBL" id="RWGY01000011">
    <property type="protein sequence ID" value="TVU32135.1"/>
    <property type="molecule type" value="Genomic_DNA"/>
</dbReference>
<keyword evidence="6" id="KW-1185">Reference proteome</keyword>
<sequence>MYRLLVRRLSAAAGTADKRIPAASRFPTRSPSPQRSLGGELHSRVLAVGNPKLPLAPVLEEWTREGRTVEKTVIQAIIKKLIGLSRFAQALELSYWMTDRRHWYLSAGDVSYRLQLIAKVHGLERAVEYFGNVSQNLKKPHCYGSLLQCYVEAKAVDKAEELFAKMQEMGMKTAYSYNVMMKLYLETGQLERVHTMFRDMEEKGVEPDMFSVDNLVAAYSAAEDIGGLEKVLDEANPHEKLLSWHGHAISAKVFLKAGMQERAIKALLDAEKRITKNTSRVAYGFLLNAYTDLGMYPEVERIWDVYKSKVPPYSSMYLCRISVLLKMNDIDGAEKALKEYESKCSSFYDFRLANVVVGAYCREGLVEKAVALVDDAMEKGRKPYANTWYNLAGGYFKNGQVHKAVDMTRKALASATYRWKPDLTYVLMSLNHFMDQKDVEAAEEMASMLQKFFPLTRDVYHCLLGTYVRAGKPVSELLDRMKKDGFEADEETNKILAGDSQWMGTIAHH</sequence>
<dbReference type="PROSITE" id="PS51375">
    <property type="entry name" value="PPR"/>
    <property type="match status" value="3"/>
</dbReference>
<keyword evidence="2" id="KW-0677">Repeat</keyword>
<evidence type="ECO:0000256" key="2">
    <source>
        <dbReference type="ARBA" id="ARBA00022737"/>
    </source>
</evidence>
<dbReference type="NCBIfam" id="TIGR00756">
    <property type="entry name" value="PPR"/>
    <property type="match status" value="3"/>
</dbReference>
<comment type="caution">
    <text evidence="5">The sequence shown here is derived from an EMBL/GenBank/DDBJ whole genome shotgun (WGS) entry which is preliminary data.</text>
</comment>
<feature type="repeat" description="PPR" evidence="4">
    <location>
        <begin position="139"/>
        <end position="169"/>
    </location>
</feature>
<dbReference type="GO" id="GO:0005739">
    <property type="term" value="C:mitochondrion"/>
    <property type="evidence" value="ECO:0007669"/>
    <property type="project" value="TreeGrafter"/>
</dbReference>
<dbReference type="AlphaFoldDB" id="A0A5J9V849"/>
<feature type="non-terminal residue" evidence="5">
    <location>
        <position position="1"/>
    </location>
</feature>
<dbReference type="Pfam" id="PF01535">
    <property type="entry name" value="PPR"/>
    <property type="match status" value="3"/>
</dbReference>
<reference evidence="5 6" key="1">
    <citation type="journal article" date="2019" name="Sci. Rep.">
        <title>A high-quality genome of Eragrostis curvula grass provides insights into Poaceae evolution and supports new strategies to enhance forage quality.</title>
        <authorList>
            <person name="Carballo J."/>
            <person name="Santos B.A.C.M."/>
            <person name="Zappacosta D."/>
            <person name="Garbus I."/>
            <person name="Selva J.P."/>
            <person name="Gallo C.A."/>
            <person name="Diaz A."/>
            <person name="Albertini E."/>
            <person name="Caccamo M."/>
            <person name="Echenique V."/>
        </authorList>
    </citation>
    <scope>NUCLEOTIDE SEQUENCE [LARGE SCALE GENOMIC DNA]</scope>
    <source>
        <strain evidence="6">cv. Victoria</strain>
        <tissue evidence="5">Leaf</tissue>
    </source>
</reference>
<protein>
    <recommendedName>
        <fullName evidence="7">Pentacotripeptide-repeat region of PRORP domain-containing protein</fullName>
    </recommendedName>
</protein>
<evidence type="ECO:0000256" key="3">
    <source>
        <dbReference type="ARBA" id="ARBA00022946"/>
    </source>
</evidence>
<evidence type="ECO:0008006" key="7">
    <source>
        <dbReference type="Google" id="ProtNLM"/>
    </source>
</evidence>
<evidence type="ECO:0000313" key="5">
    <source>
        <dbReference type="EMBL" id="TVU32135.1"/>
    </source>
</evidence>
<evidence type="ECO:0000313" key="6">
    <source>
        <dbReference type="Proteomes" id="UP000324897"/>
    </source>
</evidence>
<organism evidence="5 6">
    <name type="scientific">Eragrostis curvula</name>
    <name type="common">weeping love grass</name>
    <dbReference type="NCBI Taxonomy" id="38414"/>
    <lineage>
        <taxon>Eukaryota</taxon>
        <taxon>Viridiplantae</taxon>
        <taxon>Streptophyta</taxon>
        <taxon>Embryophyta</taxon>
        <taxon>Tracheophyta</taxon>
        <taxon>Spermatophyta</taxon>
        <taxon>Magnoliopsida</taxon>
        <taxon>Liliopsida</taxon>
        <taxon>Poales</taxon>
        <taxon>Poaceae</taxon>
        <taxon>PACMAD clade</taxon>
        <taxon>Chloridoideae</taxon>
        <taxon>Eragrostideae</taxon>
        <taxon>Eragrostidinae</taxon>
        <taxon>Eragrostis</taxon>
    </lineage>
</organism>
<dbReference type="InterPro" id="IPR011990">
    <property type="entry name" value="TPR-like_helical_dom_sf"/>
</dbReference>
<dbReference type="Pfam" id="PF13041">
    <property type="entry name" value="PPR_2"/>
    <property type="match status" value="1"/>
</dbReference>
<dbReference type="Gene3D" id="1.25.40.10">
    <property type="entry name" value="Tetratricopeptide repeat domain"/>
    <property type="match status" value="2"/>
</dbReference>
<name>A0A5J9V849_9POAL</name>
<dbReference type="PANTHER" id="PTHR45717:SF10">
    <property type="entry name" value="OS10G0501000 PROTEIN"/>
    <property type="match status" value="1"/>
</dbReference>
<dbReference type="Proteomes" id="UP000324897">
    <property type="component" value="Chromosome 1"/>
</dbReference>
<dbReference type="SUPFAM" id="SSF48452">
    <property type="entry name" value="TPR-like"/>
    <property type="match status" value="2"/>
</dbReference>
<gene>
    <name evidence="5" type="ORF">EJB05_23854</name>
</gene>